<feature type="binding site" evidence="4">
    <location>
        <position position="134"/>
    </location>
    <ligand>
        <name>heme b</name>
        <dbReference type="ChEBI" id="CHEBI:60344"/>
    </ligand>
</feature>
<dbReference type="PANTHER" id="PTHR10720:SF0">
    <property type="entry name" value="HEME OXYGENASE"/>
    <property type="match status" value="1"/>
</dbReference>
<dbReference type="Pfam" id="PF01126">
    <property type="entry name" value="Heme_oxygenase"/>
    <property type="match status" value="1"/>
</dbReference>
<dbReference type="GeneID" id="300552164"/>
<keyword evidence="2 5" id="KW-0479">Metal-binding</keyword>
<dbReference type="GO" id="GO:0004392">
    <property type="term" value="F:heme oxygenase (decyclizing) activity"/>
    <property type="evidence" value="ECO:0007669"/>
    <property type="project" value="InterPro"/>
</dbReference>
<feature type="binding site" description="axial binding residue" evidence="5">
    <location>
        <position position="26"/>
    </location>
    <ligand>
        <name>heme b</name>
        <dbReference type="ChEBI" id="CHEBI:60344"/>
    </ligand>
    <ligandPart>
        <name>Fe</name>
        <dbReference type="ChEBI" id="CHEBI:18248"/>
    </ligandPart>
</feature>
<feature type="binding site" evidence="4">
    <location>
        <position position="19"/>
    </location>
    <ligand>
        <name>heme b</name>
        <dbReference type="ChEBI" id="CHEBI:60344"/>
    </ligand>
</feature>
<dbReference type="Proteomes" id="UP000030145">
    <property type="component" value="Unassembled WGS sequence"/>
</dbReference>
<dbReference type="InterPro" id="IPR002051">
    <property type="entry name" value="Haem_Oase"/>
</dbReference>
<dbReference type="GO" id="GO:0006979">
    <property type="term" value="P:response to oxidative stress"/>
    <property type="evidence" value="ECO:0007669"/>
    <property type="project" value="TreeGrafter"/>
</dbReference>
<dbReference type="RefSeq" id="WP_035114489.1">
    <property type="nucleotide sequence ID" value="NZ_CP047046.1"/>
</dbReference>
<evidence type="ECO:0000256" key="2">
    <source>
        <dbReference type="ARBA" id="ARBA00022723"/>
    </source>
</evidence>
<keyword evidence="3 5" id="KW-0408">Iron</keyword>
<name>A0A0A2DKY3_9CORY</name>
<dbReference type="InterPro" id="IPR016084">
    <property type="entry name" value="Haem_Oase-like_multi-hlx"/>
</dbReference>
<evidence type="ECO:0000313" key="6">
    <source>
        <dbReference type="EMBL" id="KGM18589.1"/>
    </source>
</evidence>
<proteinExistence type="predicted"/>
<dbReference type="CDD" id="cd19165">
    <property type="entry name" value="HemeO"/>
    <property type="match status" value="1"/>
</dbReference>
<dbReference type="GO" id="GO:0042167">
    <property type="term" value="P:heme catabolic process"/>
    <property type="evidence" value="ECO:0007669"/>
    <property type="project" value="TreeGrafter"/>
</dbReference>
<evidence type="ECO:0000313" key="7">
    <source>
        <dbReference type="Proteomes" id="UP000030145"/>
    </source>
</evidence>
<organism evidence="6 7">
    <name type="scientific">Corynebacterium auriscanis</name>
    <dbReference type="NCBI Taxonomy" id="99807"/>
    <lineage>
        <taxon>Bacteria</taxon>
        <taxon>Bacillati</taxon>
        <taxon>Actinomycetota</taxon>
        <taxon>Actinomycetes</taxon>
        <taxon>Mycobacteriales</taxon>
        <taxon>Corynebacteriaceae</taxon>
        <taxon>Corynebacterium</taxon>
    </lineage>
</organism>
<evidence type="ECO:0000256" key="5">
    <source>
        <dbReference type="PIRSR" id="PIRSR000343-2"/>
    </source>
</evidence>
<dbReference type="GO" id="GO:0006788">
    <property type="term" value="P:heme oxidation"/>
    <property type="evidence" value="ECO:0007669"/>
    <property type="project" value="InterPro"/>
</dbReference>
<keyword evidence="1 4" id="KW-0349">Heme</keyword>
<accession>A0A0A2DKY3</accession>
<dbReference type="EMBL" id="JRVJ01000010">
    <property type="protein sequence ID" value="KGM18589.1"/>
    <property type="molecule type" value="Genomic_DNA"/>
</dbReference>
<feature type="binding site" evidence="4">
    <location>
        <position position="181"/>
    </location>
    <ligand>
        <name>heme b</name>
        <dbReference type="ChEBI" id="CHEBI:60344"/>
    </ligand>
</feature>
<dbReference type="PRINTS" id="PR00088">
    <property type="entry name" value="HAEMOXYGNASE"/>
</dbReference>
<dbReference type="PANTHER" id="PTHR10720">
    <property type="entry name" value="HEME OXYGENASE"/>
    <property type="match status" value="1"/>
</dbReference>
<dbReference type="AlphaFoldDB" id="A0A0A2DKY3"/>
<dbReference type="InterPro" id="IPR016053">
    <property type="entry name" value="Haem_Oase-like"/>
</dbReference>
<sequence length="220" mass="24284">MTAPTATNYATAPLSEVLRDATSMAHEHAEGSTFMTKLLSGDLNANAISSLSGQLWFIYDALENAVRRVSTTPVAAPIVDTRLERRAALENDLSKLIGAGWLDEIRILPATTRYVDRLNSLGEVDAARVIAHHYVRYLGDISGGQVIAARLASFYDIDSEALKFYDFSAIGKIPPYRANYRRQLDQLLLAEEQRVELIEEAKEAFALNTAVFADLFEVCA</sequence>
<evidence type="ECO:0000256" key="1">
    <source>
        <dbReference type="ARBA" id="ARBA00022617"/>
    </source>
</evidence>
<reference evidence="6 7" key="1">
    <citation type="submission" date="2014-10" db="EMBL/GenBank/DDBJ databases">
        <title>Whole Genome sequence of Corynebacterium auriscanis strain CIP 106629.</title>
        <authorList>
            <person name="Hassan S.S."/>
            <person name="Jamal S.B."/>
            <person name="Tiwari S."/>
            <person name="Oliveira L.D.C."/>
            <person name="Souza F."/>
            <person name="Mariano D.C."/>
            <person name="Almeida S."/>
            <person name="Dorella F."/>
            <person name="Pereira F."/>
            <person name="Carvalho A."/>
            <person name="Leal C.A."/>
            <person name="Soares S.D.C."/>
            <person name="Figueiredo H.C."/>
            <person name="Silva A."/>
            <person name="Azevedo V.A."/>
        </authorList>
    </citation>
    <scope>NUCLEOTIDE SEQUENCE [LARGE SCALE GENOMIC DNA]</scope>
    <source>
        <strain evidence="6 7">CIP 106629</strain>
    </source>
</reference>
<evidence type="ECO:0000256" key="3">
    <source>
        <dbReference type="ARBA" id="ARBA00023004"/>
    </source>
</evidence>
<evidence type="ECO:0000256" key="4">
    <source>
        <dbReference type="PIRSR" id="PIRSR000343-1"/>
    </source>
</evidence>
<gene>
    <name evidence="6" type="ORF">MA47_06450</name>
</gene>
<dbReference type="GO" id="GO:0020037">
    <property type="term" value="F:heme binding"/>
    <property type="evidence" value="ECO:0007669"/>
    <property type="project" value="TreeGrafter"/>
</dbReference>
<protein>
    <submittedName>
        <fullName evidence="6">Heme oxygenase</fullName>
    </submittedName>
</protein>
<keyword evidence="7" id="KW-1185">Reference proteome</keyword>
<dbReference type="PIRSF" id="PIRSF000343">
    <property type="entry name" value="Haem_Oase"/>
    <property type="match status" value="1"/>
</dbReference>
<dbReference type="GO" id="GO:0046872">
    <property type="term" value="F:metal ion binding"/>
    <property type="evidence" value="ECO:0007669"/>
    <property type="project" value="UniProtKB-KW"/>
</dbReference>
<dbReference type="SUPFAM" id="SSF48613">
    <property type="entry name" value="Heme oxygenase-like"/>
    <property type="match status" value="1"/>
</dbReference>
<dbReference type="Gene3D" id="1.20.910.10">
    <property type="entry name" value="Heme oxygenase-like"/>
    <property type="match status" value="1"/>
</dbReference>
<comment type="caution">
    <text evidence="6">The sequence shown here is derived from an EMBL/GenBank/DDBJ whole genome shotgun (WGS) entry which is preliminary data.</text>
</comment>